<protein>
    <submittedName>
        <fullName evidence="2">Uncharacterized protein</fullName>
    </submittedName>
</protein>
<keyword evidence="1" id="KW-1133">Transmembrane helix</keyword>
<feature type="transmembrane region" description="Helical" evidence="1">
    <location>
        <begin position="20"/>
        <end position="47"/>
    </location>
</feature>
<evidence type="ECO:0000313" key="2">
    <source>
        <dbReference type="EMBL" id="VAX19678.1"/>
    </source>
</evidence>
<organism evidence="2">
    <name type="scientific">hydrothermal vent metagenome</name>
    <dbReference type="NCBI Taxonomy" id="652676"/>
    <lineage>
        <taxon>unclassified sequences</taxon>
        <taxon>metagenomes</taxon>
        <taxon>ecological metagenomes</taxon>
    </lineage>
</organism>
<dbReference type="EMBL" id="UOGC01000093">
    <property type="protein sequence ID" value="VAX19678.1"/>
    <property type="molecule type" value="Genomic_DNA"/>
</dbReference>
<keyword evidence="1" id="KW-0812">Transmembrane</keyword>
<reference evidence="2" key="1">
    <citation type="submission" date="2018-06" db="EMBL/GenBank/DDBJ databases">
        <authorList>
            <person name="Zhirakovskaya E."/>
        </authorList>
    </citation>
    <scope>NUCLEOTIDE SEQUENCE</scope>
</reference>
<evidence type="ECO:0000256" key="1">
    <source>
        <dbReference type="SAM" id="Phobius"/>
    </source>
</evidence>
<name>A0A3B1C728_9ZZZZ</name>
<feature type="transmembrane region" description="Helical" evidence="1">
    <location>
        <begin position="59"/>
        <end position="76"/>
    </location>
</feature>
<dbReference type="AlphaFoldDB" id="A0A3B1C728"/>
<sequence>MLQENLKYFYDNYDFDMLEAWFSVADPVAIALNPFVFVPVIIVFAMFYSNKTIDLAQRLIVYVPALGYLFVTFVILKNDIISGTGPFIMSMIAFFMIVGWLLWTKLLKS</sequence>
<keyword evidence="1" id="KW-0472">Membrane</keyword>
<feature type="transmembrane region" description="Helical" evidence="1">
    <location>
        <begin position="82"/>
        <end position="103"/>
    </location>
</feature>
<proteinExistence type="predicted"/>
<accession>A0A3B1C728</accession>
<gene>
    <name evidence="2" type="ORF">MNBD_NITROSPINAE01-1588</name>
</gene>